<proteinExistence type="predicted"/>
<dbReference type="Proteomes" id="UP001055439">
    <property type="component" value="Chromosome 8"/>
</dbReference>
<keyword evidence="3" id="KW-1185">Reference proteome</keyword>
<reference evidence="2" key="1">
    <citation type="submission" date="2022-05" db="EMBL/GenBank/DDBJ databases">
        <title>The Musa troglodytarum L. genome provides insights into the mechanism of non-climacteric behaviour and enrichment of carotenoids.</title>
        <authorList>
            <person name="Wang J."/>
        </authorList>
    </citation>
    <scope>NUCLEOTIDE SEQUENCE</scope>
    <source>
        <tissue evidence="2">Leaf</tissue>
    </source>
</reference>
<gene>
    <name evidence="2" type="ORF">MUK42_34418</name>
</gene>
<name>A0A9E7H4F9_9LILI</name>
<sequence length="70" mass="8249">MTIDFDRCCPLPDDISRRRRKKRKKKRKNLEIRCRSPLTIPICRRPPSPDAADDVASSSEVTRPRRQAMR</sequence>
<dbReference type="EMBL" id="CP097510">
    <property type="protein sequence ID" value="URE26595.1"/>
    <property type="molecule type" value="Genomic_DNA"/>
</dbReference>
<organism evidence="2 3">
    <name type="scientific">Musa troglodytarum</name>
    <name type="common">fe'i banana</name>
    <dbReference type="NCBI Taxonomy" id="320322"/>
    <lineage>
        <taxon>Eukaryota</taxon>
        <taxon>Viridiplantae</taxon>
        <taxon>Streptophyta</taxon>
        <taxon>Embryophyta</taxon>
        <taxon>Tracheophyta</taxon>
        <taxon>Spermatophyta</taxon>
        <taxon>Magnoliopsida</taxon>
        <taxon>Liliopsida</taxon>
        <taxon>Zingiberales</taxon>
        <taxon>Musaceae</taxon>
        <taxon>Musa</taxon>
    </lineage>
</organism>
<evidence type="ECO:0000313" key="3">
    <source>
        <dbReference type="Proteomes" id="UP001055439"/>
    </source>
</evidence>
<evidence type="ECO:0000256" key="1">
    <source>
        <dbReference type="SAM" id="MobiDB-lite"/>
    </source>
</evidence>
<evidence type="ECO:0000313" key="2">
    <source>
        <dbReference type="EMBL" id="URE26595.1"/>
    </source>
</evidence>
<dbReference type="AlphaFoldDB" id="A0A9E7H4F9"/>
<feature type="region of interest" description="Disordered" evidence="1">
    <location>
        <begin position="40"/>
        <end position="70"/>
    </location>
</feature>
<protein>
    <submittedName>
        <fullName evidence="2">Uncharacterized protein</fullName>
    </submittedName>
</protein>
<accession>A0A9E7H4F9</accession>